<sequence length="282" mass="31515">MDKEKERPSLRAAALQMVSTPRVADNLATAERLLELAVDSGARLAVLPEYFAIISADAREKVRLRERFGAGPIQDWLARQAARLGLWIVGGTVPLEADVPDKVRNACLVHAPDGRCVARYDKIHLFGLRHGEEVYDEGETIEPGEAVVTVDIEGWTVGLSICYDLRFPELYRAMGLVDLIVLPAAFTWTTGRAHWEVLLRARAIENQCYVLAAAQGGRHEAGRRTWGDSLFVDPWGEVLASLPEGEGVVQGTLRRERLDEVRARLPAWQHRREGSFIRRVYA</sequence>
<dbReference type="PANTHER" id="PTHR23088:SF27">
    <property type="entry name" value="DEAMINATED GLUTATHIONE AMIDASE"/>
    <property type="match status" value="1"/>
</dbReference>
<comment type="similarity">
    <text evidence="1">Belongs to the carbon-nitrogen hydrolase superfamily. NIT1/NIT2 family.</text>
</comment>
<dbReference type="SUPFAM" id="SSF56317">
    <property type="entry name" value="Carbon-nitrogen hydrolase"/>
    <property type="match status" value="1"/>
</dbReference>
<protein>
    <submittedName>
        <fullName evidence="4">Predicted amidohydrolase</fullName>
    </submittedName>
</protein>
<dbReference type="OrthoDB" id="5290165at2"/>
<dbReference type="PROSITE" id="PS50263">
    <property type="entry name" value="CN_HYDROLASE"/>
    <property type="match status" value="1"/>
</dbReference>
<dbReference type="InterPro" id="IPR001110">
    <property type="entry name" value="UPF0012_CS"/>
</dbReference>
<evidence type="ECO:0000259" key="3">
    <source>
        <dbReference type="PROSITE" id="PS50263"/>
    </source>
</evidence>
<dbReference type="Pfam" id="PF00795">
    <property type="entry name" value="CN_hydrolase"/>
    <property type="match status" value="1"/>
</dbReference>
<keyword evidence="2 4" id="KW-0378">Hydrolase</keyword>
<dbReference type="PROSITE" id="PS01227">
    <property type="entry name" value="UPF0012"/>
    <property type="match status" value="1"/>
</dbReference>
<proteinExistence type="inferred from homology"/>
<accession>A0A0K6IP00</accession>
<dbReference type="InterPro" id="IPR045254">
    <property type="entry name" value="Nit1/2_C-N_Hydrolase"/>
</dbReference>
<gene>
    <name evidence="4" type="ORF">Ga0061068_10186</name>
</gene>
<dbReference type="Gene3D" id="3.60.110.10">
    <property type="entry name" value="Carbon-nitrogen hydrolase"/>
    <property type="match status" value="1"/>
</dbReference>
<dbReference type="PANTHER" id="PTHR23088">
    <property type="entry name" value="NITRILASE-RELATED"/>
    <property type="match status" value="1"/>
</dbReference>
<evidence type="ECO:0000313" key="5">
    <source>
        <dbReference type="Proteomes" id="UP000182108"/>
    </source>
</evidence>
<dbReference type="Proteomes" id="UP000182108">
    <property type="component" value="Unassembled WGS sequence"/>
</dbReference>
<evidence type="ECO:0000256" key="1">
    <source>
        <dbReference type="ARBA" id="ARBA00010613"/>
    </source>
</evidence>
<dbReference type="CDD" id="cd07572">
    <property type="entry name" value="nit"/>
    <property type="match status" value="1"/>
</dbReference>
<dbReference type="InterPro" id="IPR003010">
    <property type="entry name" value="C-N_Hydrolase"/>
</dbReference>
<reference evidence="5" key="1">
    <citation type="submission" date="2015-08" db="EMBL/GenBank/DDBJ databases">
        <authorList>
            <person name="Babu N.S."/>
            <person name="Beckwith C.J."/>
            <person name="Beseler K.G."/>
            <person name="Brison A."/>
            <person name="Carone J.V."/>
            <person name="Caskin T.P."/>
            <person name="Diamond M."/>
            <person name="Durham M.E."/>
            <person name="Foxe J.M."/>
            <person name="Go M."/>
            <person name="Henderson B.A."/>
            <person name="Jones I.B."/>
            <person name="McGettigan J.A."/>
            <person name="Micheletti S.J."/>
            <person name="Nasrallah M.E."/>
            <person name="Ortiz D."/>
            <person name="Piller C.R."/>
            <person name="Privatt S.R."/>
            <person name="Schneider S.L."/>
            <person name="Sharp S."/>
            <person name="Smith T.C."/>
            <person name="Stanton J.D."/>
            <person name="Ullery H.E."/>
            <person name="Wilson R.J."/>
            <person name="Serrano M.G."/>
            <person name="Buck G."/>
            <person name="Lee V."/>
            <person name="Wang Y."/>
            <person name="Carvalho R."/>
            <person name="Voegtly L."/>
            <person name="Shi R."/>
            <person name="Duckworth R."/>
            <person name="Johnson A."/>
            <person name="Loviza R."/>
            <person name="Walstead R."/>
            <person name="Shah Z."/>
            <person name="Kiflezghi M."/>
            <person name="Wade K."/>
            <person name="Ball S.L."/>
            <person name="Bradley K.W."/>
            <person name="Asai D.J."/>
            <person name="Bowman C.A."/>
            <person name="Russell D.A."/>
            <person name="Pope W.H."/>
            <person name="Jacobs-Sera D."/>
            <person name="Hendrix R.W."/>
            <person name="Hatfull G.F."/>
        </authorList>
    </citation>
    <scope>NUCLEOTIDE SEQUENCE [LARGE SCALE GENOMIC DNA]</scope>
    <source>
        <strain evidence="5">JCM 19170</strain>
    </source>
</reference>
<dbReference type="EMBL" id="CYHH01000001">
    <property type="protein sequence ID" value="CUB04819.1"/>
    <property type="molecule type" value="Genomic_DNA"/>
</dbReference>
<name>A0A0K6IP00_9PROT</name>
<dbReference type="InterPro" id="IPR036526">
    <property type="entry name" value="C-N_Hydrolase_sf"/>
</dbReference>
<feature type="domain" description="CN hydrolase" evidence="3">
    <location>
        <begin position="10"/>
        <end position="255"/>
    </location>
</feature>
<dbReference type="GO" id="GO:0016811">
    <property type="term" value="F:hydrolase activity, acting on carbon-nitrogen (but not peptide) bonds, in linear amides"/>
    <property type="evidence" value="ECO:0007669"/>
    <property type="project" value="InterPro"/>
</dbReference>
<organism evidence="4 5">
    <name type="scientific">Tepidiphilus thermophilus</name>
    <dbReference type="NCBI Taxonomy" id="876478"/>
    <lineage>
        <taxon>Bacteria</taxon>
        <taxon>Pseudomonadati</taxon>
        <taxon>Pseudomonadota</taxon>
        <taxon>Hydrogenophilia</taxon>
        <taxon>Hydrogenophilales</taxon>
        <taxon>Hydrogenophilaceae</taxon>
        <taxon>Tepidiphilus</taxon>
    </lineage>
</organism>
<evidence type="ECO:0000313" key="4">
    <source>
        <dbReference type="EMBL" id="CUB04819.1"/>
    </source>
</evidence>
<evidence type="ECO:0000256" key="2">
    <source>
        <dbReference type="ARBA" id="ARBA00022801"/>
    </source>
</evidence>
<dbReference type="AlphaFoldDB" id="A0A0K6IP00"/>
<keyword evidence="5" id="KW-1185">Reference proteome</keyword>